<dbReference type="Pfam" id="PF05137">
    <property type="entry name" value="PilN"/>
    <property type="match status" value="1"/>
</dbReference>
<dbReference type="InterPro" id="IPR007813">
    <property type="entry name" value="PilN"/>
</dbReference>
<sequence>MIIKVNLLPKKKKVEIPSIPILPLAGVAILVGVIYYLFFVLDQANEERLVDLNQQLEQKKKEYRNKIQDKKQELEKKRSQIDYVKQQMALIKRLTGEDILPWSITFQDLTVVVPKDNVWLKTFAYDPSQKLTLHGVAIPEKEGEVEYKYKHVGEFVRELEKHANFSQVFLSSANLTQVHGKDVVDFNVTCKLNKGGSGFNE</sequence>
<evidence type="ECO:0008006" key="5">
    <source>
        <dbReference type="Google" id="ProtNLM"/>
    </source>
</evidence>
<keyword evidence="1" id="KW-0175">Coiled coil</keyword>
<dbReference type="EMBL" id="PGXC01000002">
    <property type="protein sequence ID" value="PKK91804.1"/>
    <property type="molecule type" value="Genomic_DNA"/>
</dbReference>
<feature type="transmembrane region" description="Helical" evidence="2">
    <location>
        <begin position="21"/>
        <end position="41"/>
    </location>
</feature>
<accession>A0A2N1PTY8</accession>
<name>A0A2N1PTY8_9BACT</name>
<dbReference type="InterPro" id="IPR052534">
    <property type="entry name" value="Extracell_DNA_Util/SecSys_Comp"/>
</dbReference>
<proteinExistence type="predicted"/>
<keyword evidence="2" id="KW-1133">Transmembrane helix</keyword>
<reference evidence="3 4" key="1">
    <citation type="journal article" date="2017" name="ISME J.">
        <title>Potential for microbial H2 and metal transformations associated with novel bacteria and archaea in deep terrestrial subsurface sediments.</title>
        <authorList>
            <person name="Hernsdorf A.W."/>
            <person name="Amano Y."/>
            <person name="Miyakawa K."/>
            <person name="Ise K."/>
            <person name="Suzuki Y."/>
            <person name="Anantharaman K."/>
            <person name="Probst A."/>
            <person name="Burstein D."/>
            <person name="Thomas B.C."/>
            <person name="Banfield J.F."/>
        </authorList>
    </citation>
    <scope>NUCLEOTIDE SEQUENCE [LARGE SCALE GENOMIC DNA]</scope>
    <source>
        <strain evidence="3">HGW-Wallbacteria-1</strain>
    </source>
</reference>
<evidence type="ECO:0000256" key="1">
    <source>
        <dbReference type="SAM" id="Coils"/>
    </source>
</evidence>
<evidence type="ECO:0000313" key="4">
    <source>
        <dbReference type="Proteomes" id="UP000233256"/>
    </source>
</evidence>
<organism evidence="3 4">
    <name type="scientific">Candidatus Wallbacteria bacterium HGW-Wallbacteria-1</name>
    <dbReference type="NCBI Taxonomy" id="2013854"/>
    <lineage>
        <taxon>Bacteria</taxon>
        <taxon>Candidatus Walliibacteriota</taxon>
    </lineage>
</organism>
<dbReference type="AlphaFoldDB" id="A0A2N1PTY8"/>
<feature type="coiled-coil region" evidence="1">
    <location>
        <begin position="42"/>
        <end position="87"/>
    </location>
</feature>
<evidence type="ECO:0000256" key="2">
    <source>
        <dbReference type="SAM" id="Phobius"/>
    </source>
</evidence>
<gene>
    <name evidence="3" type="ORF">CVV64_03845</name>
</gene>
<evidence type="ECO:0000313" key="3">
    <source>
        <dbReference type="EMBL" id="PKK91804.1"/>
    </source>
</evidence>
<protein>
    <recommendedName>
        <fullName evidence="5">Fimbrial assembly protein</fullName>
    </recommendedName>
</protein>
<comment type="caution">
    <text evidence="3">The sequence shown here is derived from an EMBL/GenBank/DDBJ whole genome shotgun (WGS) entry which is preliminary data.</text>
</comment>
<dbReference type="PANTHER" id="PTHR40278:SF1">
    <property type="entry name" value="DNA UTILIZATION PROTEIN HOFN"/>
    <property type="match status" value="1"/>
</dbReference>
<dbReference type="PANTHER" id="PTHR40278">
    <property type="entry name" value="DNA UTILIZATION PROTEIN HOFN"/>
    <property type="match status" value="1"/>
</dbReference>
<dbReference type="Proteomes" id="UP000233256">
    <property type="component" value="Unassembled WGS sequence"/>
</dbReference>
<keyword evidence="2" id="KW-0472">Membrane</keyword>
<keyword evidence="2" id="KW-0812">Transmembrane</keyword>